<protein>
    <submittedName>
        <fullName evidence="2">Uncharacterized protein</fullName>
    </submittedName>
</protein>
<proteinExistence type="predicted"/>
<evidence type="ECO:0000313" key="3">
    <source>
        <dbReference type="EMBL" id="PWA01258.1"/>
    </source>
</evidence>
<dbReference type="EMBL" id="MBFU01001038">
    <property type="protein sequence ID" value="PVZ96983.1"/>
    <property type="molecule type" value="Genomic_DNA"/>
</dbReference>
<feature type="region of interest" description="Disordered" evidence="1">
    <location>
        <begin position="1"/>
        <end position="82"/>
    </location>
</feature>
<sequence length="82" mass="9703">MVQTKTQSRSDRLLRQELSTQQSHNNQKTLGQTRNSHSSLYSNNFNSKPYQQQMNYSEKDKDKINQGKNTNEMGFYQNKNQK</sequence>
<reference evidence="2 4" key="1">
    <citation type="journal article" date="2018" name="MBio">
        <title>Comparative Genomics Reveals the Core Gene Toolbox for the Fungus-Insect Symbiosis.</title>
        <authorList>
            <person name="Wang Y."/>
            <person name="Stata M."/>
            <person name="Wang W."/>
            <person name="Stajich J.E."/>
            <person name="White M.M."/>
            <person name="Moncalvo J.M."/>
        </authorList>
    </citation>
    <scope>NUCLEOTIDE SEQUENCE [LARGE SCALE GENOMIC DNA]</scope>
    <source>
        <strain evidence="2 4">AUS-126-30</strain>
    </source>
</reference>
<organism evidence="2 4">
    <name type="scientific">Smittium angustum</name>
    <dbReference type="NCBI Taxonomy" id="133377"/>
    <lineage>
        <taxon>Eukaryota</taxon>
        <taxon>Fungi</taxon>
        <taxon>Fungi incertae sedis</taxon>
        <taxon>Zoopagomycota</taxon>
        <taxon>Kickxellomycotina</taxon>
        <taxon>Harpellomycetes</taxon>
        <taxon>Harpellales</taxon>
        <taxon>Legeriomycetaceae</taxon>
        <taxon>Smittium</taxon>
    </lineage>
</organism>
<dbReference type="AlphaFoldDB" id="A0A2U1IW09"/>
<evidence type="ECO:0000256" key="1">
    <source>
        <dbReference type="SAM" id="MobiDB-lite"/>
    </source>
</evidence>
<name>A0A2U1IW09_SMIAN</name>
<feature type="compositionally biased region" description="Polar residues" evidence="1">
    <location>
        <begin position="17"/>
        <end position="56"/>
    </location>
</feature>
<accession>A0A2U1IW09</accession>
<gene>
    <name evidence="3" type="ORF">BB558_002653</name>
    <name evidence="2" type="ORF">BB558_007082</name>
</gene>
<evidence type="ECO:0000313" key="2">
    <source>
        <dbReference type="EMBL" id="PVZ96983.1"/>
    </source>
</evidence>
<feature type="compositionally biased region" description="Polar residues" evidence="1">
    <location>
        <begin position="66"/>
        <end position="82"/>
    </location>
</feature>
<keyword evidence="4" id="KW-1185">Reference proteome</keyword>
<evidence type="ECO:0000313" key="4">
    <source>
        <dbReference type="Proteomes" id="UP000245591"/>
    </source>
</evidence>
<dbReference type="EMBL" id="MBFU01000202">
    <property type="protein sequence ID" value="PWA01258.1"/>
    <property type="molecule type" value="Genomic_DNA"/>
</dbReference>
<dbReference type="Proteomes" id="UP000245591">
    <property type="component" value="Unassembled WGS sequence"/>
</dbReference>
<comment type="caution">
    <text evidence="2">The sequence shown here is derived from an EMBL/GenBank/DDBJ whole genome shotgun (WGS) entry which is preliminary data.</text>
</comment>